<name>A0AA36CQI7_9BILA</name>
<keyword evidence="3" id="KW-1185">Reference proteome</keyword>
<evidence type="ECO:0000256" key="1">
    <source>
        <dbReference type="SAM" id="Coils"/>
    </source>
</evidence>
<keyword evidence="1" id="KW-0175">Coiled coil</keyword>
<evidence type="ECO:0008006" key="4">
    <source>
        <dbReference type="Google" id="ProtNLM"/>
    </source>
</evidence>
<comment type="caution">
    <text evidence="2">The sequence shown here is derived from an EMBL/GenBank/DDBJ whole genome shotgun (WGS) entry which is preliminary data.</text>
</comment>
<dbReference type="Proteomes" id="UP001177023">
    <property type="component" value="Unassembled WGS sequence"/>
</dbReference>
<reference evidence="2" key="1">
    <citation type="submission" date="2023-06" db="EMBL/GenBank/DDBJ databases">
        <authorList>
            <person name="Delattre M."/>
        </authorList>
    </citation>
    <scope>NUCLEOTIDE SEQUENCE</scope>
    <source>
        <strain evidence="2">AF72</strain>
    </source>
</reference>
<protein>
    <recommendedName>
        <fullName evidence="4">Dynactin subunit 3</fullName>
    </recommendedName>
</protein>
<organism evidence="2 3">
    <name type="scientific">Mesorhabditis spiculigera</name>
    <dbReference type="NCBI Taxonomy" id="96644"/>
    <lineage>
        <taxon>Eukaryota</taxon>
        <taxon>Metazoa</taxon>
        <taxon>Ecdysozoa</taxon>
        <taxon>Nematoda</taxon>
        <taxon>Chromadorea</taxon>
        <taxon>Rhabditida</taxon>
        <taxon>Rhabditina</taxon>
        <taxon>Rhabditomorpha</taxon>
        <taxon>Rhabditoidea</taxon>
        <taxon>Rhabditidae</taxon>
        <taxon>Mesorhabditinae</taxon>
        <taxon>Mesorhabditis</taxon>
    </lineage>
</organism>
<proteinExistence type="predicted"/>
<accession>A0AA36CQI7</accession>
<dbReference type="AlphaFoldDB" id="A0AA36CQI7"/>
<evidence type="ECO:0000313" key="2">
    <source>
        <dbReference type="EMBL" id="CAJ0573150.1"/>
    </source>
</evidence>
<feature type="coiled-coil region" evidence="1">
    <location>
        <begin position="115"/>
        <end position="167"/>
    </location>
</feature>
<dbReference type="EMBL" id="CATQJA010002614">
    <property type="protein sequence ID" value="CAJ0573150.1"/>
    <property type="molecule type" value="Genomic_DNA"/>
</dbReference>
<feature type="non-terminal residue" evidence="2">
    <location>
        <position position="1"/>
    </location>
</feature>
<gene>
    <name evidence="2" type="ORF">MSPICULIGERA_LOCUS11518</name>
</gene>
<evidence type="ECO:0000313" key="3">
    <source>
        <dbReference type="Proteomes" id="UP001177023"/>
    </source>
</evidence>
<sequence>MDVLEEKLAEIERALGVNEFSEAKPGDVDLESIKKVLEQKGCSHVLKVPGNELRRMKDLLGEPNLQPLDEKLNTVQYCSEMIRKRVELLEQWKTHIMPVLQSEAIAASPQHAAALEALEKDMQKTSEIYQREIIELLTFRDEFKDIMNSLNSRLENAASRIRVLDAAEEASS</sequence>